<dbReference type="Gene3D" id="3.40.50.720">
    <property type="entry name" value="NAD(P)-binding Rossmann-like Domain"/>
    <property type="match status" value="1"/>
</dbReference>
<dbReference type="RefSeq" id="WP_037043723.1">
    <property type="nucleotide sequence ID" value="NZ_BAAAUZ010000011.1"/>
</dbReference>
<dbReference type="InterPro" id="IPR002347">
    <property type="entry name" value="SDR_fam"/>
</dbReference>
<keyword evidence="2" id="KW-0560">Oxidoreductase</keyword>
<dbReference type="Pfam" id="PF13561">
    <property type="entry name" value="adh_short_C2"/>
    <property type="match status" value="1"/>
</dbReference>
<dbReference type="GO" id="GO:0032787">
    <property type="term" value="P:monocarboxylic acid metabolic process"/>
    <property type="evidence" value="ECO:0007669"/>
    <property type="project" value="UniProtKB-ARBA"/>
</dbReference>
<dbReference type="EMBL" id="BSFQ01000003">
    <property type="protein sequence ID" value="GLL09826.1"/>
    <property type="molecule type" value="Genomic_DNA"/>
</dbReference>
<reference evidence="3" key="2">
    <citation type="submission" date="2023-01" db="EMBL/GenBank/DDBJ databases">
        <authorList>
            <person name="Sun Q."/>
            <person name="Evtushenko L."/>
        </authorList>
    </citation>
    <scope>NUCLEOTIDE SEQUENCE</scope>
    <source>
        <strain evidence="3">VKM Ac-1069</strain>
    </source>
</reference>
<dbReference type="AlphaFoldDB" id="A0A9W6KXI9"/>
<evidence type="ECO:0000313" key="3">
    <source>
        <dbReference type="EMBL" id="GLL09826.1"/>
    </source>
</evidence>
<dbReference type="InterPro" id="IPR020904">
    <property type="entry name" value="Sc_DH/Rdtase_CS"/>
</dbReference>
<dbReference type="InterPro" id="IPR050259">
    <property type="entry name" value="SDR"/>
</dbReference>
<name>A0A9W6KXI9_9PSEU</name>
<organism evidence="3 4">
    <name type="scientific">Pseudonocardia halophobica</name>
    <dbReference type="NCBI Taxonomy" id="29401"/>
    <lineage>
        <taxon>Bacteria</taxon>
        <taxon>Bacillati</taxon>
        <taxon>Actinomycetota</taxon>
        <taxon>Actinomycetes</taxon>
        <taxon>Pseudonocardiales</taxon>
        <taxon>Pseudonocardiaceae</taxon>
        <taxon>Pseudonocardia</taxon>
    </lineage>
</organism>
<dbReference type="GO" id="GO:0016491">
    <property type="term" value="F:oxidoreductase activity"/>
    <property type="evidence" value="ECO:0007669"/>
    <property type="project" value="UniProtKB-KW"/>
</dbReference>
<protein>
    <submittedName>
        <fullName evidence="3">2-hydroxycyclohexane-1-carbonyl-CoA dehydrogenase</fullName>
    </submittedName>
</protein>
<evidence type="ECO:0000256" key="2">
    <source>
        <dbReference type="ARBA" id="ARBA00023002"/>
    </source>
</evidence>
<comment type="similarity">
    <text evidence="1">Belongs to the short-chain dehydrogenases/reductases (SDR) family.</text>
</comment>
<keyword evidence="4" id="KW-1185">Reference proteome</keyword>
<evidence type="ECO:0000313" key="4">
    <source>
        <dbReference type="Proteomes" id="UP001143463"/>
    </source>
</evidence>
<accession>A0A9W6KXI9</accession>
<dbReference type="Proteomes" id="UP001143463">
    <property type="component" value="Unassembled WGS sequence"/>
</dbReference>
<dbReference type="PRINTS" id="PR00080">
    <property type="entry name" value="SDRFAMILY"/>
</dbReference>
<dbReference type="PRINTS" id="PR00081">
    <property type="entry name" value="GDHRDH"/>
</dbReference>
<sequence length="265" mass="27655">MDLGHTDARVVVTGAGANIGRGIAHVFAREGARVLVVDVDREQAEQVAREATALGAKDAAALPIDLTSDGAGGQVVARCVELWGGIDVLVNNAGWSSPGWFTEQTDRELWHRTVDLNLLAAVDCSQAALVTMQEAGRGAIVFLSSDAAFGAVRQGIYGSTKAALISLARTIARENGRYGIRANVVAPGIVLPPEDAEVGAHSVWAVGRDNLFSPEQVQSILKTQALRRLTTPKDVGNAVAWLASETVARQVTGQVVAVGGGSSMP</sequence>
<dbReference type="PANTHER" id="PTHR42879">
    <property type="entry name" value="3-OXOACYL-(ACYL-CARRIER-PROTEIN) REDUCTASE"/>
    <property type="match status" value="1"/>
</dbReference>
<dbReference type="PROSITE" id="PS00061">
    <property type="entry name" value="ADH_SHORT"/>
    <property type="match status" value="1"/>
</dbReference>
<dbReference type="FunFam" id="3.40.50.720:FF:000084">
    <property type="entry name" value="Short-chain dehydrogenase reductase"/>
    <property type="match status" value="1"/>
</dbReference>
<proteinExistence type="inferred from homology"/>
<evidence type="ECO:0000256" key="1">
    <source>
        <dbReference type="ARBA" id="ARBA00006484"/>
    </source>
</evidence>
<gene>
    <name evidence="3" type="ORF">GCM10017577_09660</name>
</gene>
<comment type="caution">
    <text evidence="3">The sequence shown here is derived from an EMBL/GenBank/DDBJ whole genome shotgun (WGS) entry which is preliminary data.</text>
</comment>
<dbReference type="SUPFAM" id="SSF51735">
    <property type="entry name" value="NAD(P)-binding Rossmann-fold domains"/>
    <property type="match status" value="1"/>
</dbReference>
<dbReference type="InterPro" id="IPR036291">
    <property type="entry name" value="NAD(P)-bd_dom_sf"/>
</dbReference>
<dbReference type="CDD" id="cd05233">
    <property type="entry name" value="SDR_c"/>
    <property type="match status" value="1"/>
</dbReference>
<reference evidence="3" key="1">
    <citation type="journal article" date="2014" name="Int. J. Syst. Evol. Microbiol.">
        <title>Complete genome sequence of Corynebacterium casei LMG S-19264T (=DSM 44701T), isolated from a smear-ripened cheese.</title>
        <authorList>
            <consortium name="US DOE Joint Genome Institute (JGI-PGF)"/>
            <person name="Walter F."/>
            <person name="Albersmeier A."/>
            <person name="Kalinowski J."/>
            <person name="Ruckert C."/>
        </authorList>
    </citation>
    <scope>NUCLEOTIDE SEQUENCE</scope>
    <source>
        <strain evidence="3">VKM Ac-1069</strain>
    </source>
</reference>